<protein>
    <recommendedName>
        <fullName evidence="4">Ubiquitin 3 binding protein But2 C-terminal domain-containing protein</fullName>
    </recommendedName>
</protein>
<evidence type="ECO:0000313" key="3">
    <source>
        <dbReference type="Proteomes" id="UP000286045"/>
    </source>
</evidence>
<keyword evidence="1" id="KW-0732">Signal</keyword>
<feature type="signal peptide" evidence="1">
    <location>
        <begin position="1"/>
        <end position="18"/>
    </location>
</feature>
<evidence type="ECO:0000256" key="1">
    <source>
        <dbReference type="SAM" id="SignalP"/>
    </source>
</evidence>
<keyword evidence="3" id="KW-1185">Reference proteome</keyword>
<proteinExistence type="predicted"/>
<feature type="chain" id="PRO_5019426706" description="Ubiquitin 3 binding protein But2 C-terminal domain-containing protein" evidence="1">
    <location>
        <begin position="19"/>
        <end position="185"/>
    </location>
</feature>
<dbReference type="AlphaFoldDB" id="A0A439D2R5"/>
<evidence type="ECO:0008006" key="4">
    <source>
        <dbReference type="Google" id="ProtNLM"/>
    </source>
</evidence>
<sequence>MKFTTAALALLPATLSVAAPTSAAGYAVPSILKIHDITSNANTQDVKTYTIRSGGTEKSTLYDIPIPAAAAGLTCSLSFRASGGDVVDGTKSLDIFKNLFTDLSKLNSGNLRDQELARIVFNPATGNYDFKRSDFTPTIDSFPCPAGKVLHWESVAVGEFDVNSVAQDFSYDGVNVPNGISVKFA</sequence>
<gene>
    <name evidence="2" type="ORF">EKO27_g6502</name>
</gene>
<dbReference type="EMBL" id="RYZI01000192">
    <property type="protein sequence ID" value="RWA08587.1"/>
    <property type="molecule type" value="Genomic_DNA"/>
</dbReference>
<comment type="caution">
    <text evidence="2">The sequence shown here is derived from an EMBL/GenBank/DDBJ whole genome shotgun (WGS) entry which is preliminary data.</text>
</comment>
<reference evidence="2 3" key="1">
    <citation type="submission" date="2018-12" db="EMBL/GenBank/DDBJ databases">
        <title>Draft genome sequence of Xylaria grammica IHI A82.</title>
        <authorList>
            <person name="Buettner E."/>
            <person name="Kellner H."/>
        </authorList>
    </citation>
    <scope>NUCLEOTIDE SEQUENCE [LARGE SCALE GENOMIC DNA]</scope>
    <source>
        <strain evidence="2 3">IHI A82</strain>
    </source>
</reference>
<evidence type="ECO:0000313" key="2">
    <source>
        <dbReference type="EMBL" id="RWA08587.1"/>
    </source>
</evidence>
<organism evidence="2 3">
    <name type="scientific">Xylaria grammica</name>
    <dbReference type="NCBI Taxonomy" id="363999"/>
    <lineage>
        <taxon>Eukaryota</taxon>
        <taxon>Fungi</taxon>
        <taxon>Dikarya</taxon>
        <taxon>Ascomycota</taxon>
        <taxon>Pezizomycotina</taxon>
        <taxon>Sordariomycetes</taxon>
        <taxon>Xylariomycetidae</taxon>
        <taxon>Xylariales</taxon>
        <taxon>Xylariaceae</taxon>
        <taxon>Xylaria</taxon>
    </lineage>
</organism>
<name>A0A439D2R5_9PEZI</name>
<dbReference type="Proteomes" id="UP000286045">
    <property type="component" value="Unassembled WGS sequence"/>
</dbReference>
<accession>A0A439D2R5</accession>